<evidence type="ECO:0000256" key="4">
    <source>
        <dbReference type="ARBA" id="ARBA00022475"/>
    </source>
</evidence>
<accession>A0A2S0UQQ0</accession>
<name>A0A2S0UQQ0_9RHOB</name>
<organism evidence="11 12">
    <name type="scientific">Paragemmobacter aquarius</name>
    <dbReference type="NCBI Taxonomy" id="2169400"/>
    <lineage>
        <taxon>Bacteria</taxon>
        <taxon>Pseudomonadati</taxon>
        <taxon>Pseudomonadota</taxon>
        <taxon>Alphaproteobacteria</taxon>
        <taxon>Rhodobacterales</taxon>
        <taxon>Paracoccaceae</taxon>
        <taxon>Paragemmobacter</taxon>
    </lineage>
</organism>
<keyword evidence="10" id="KW-0997">Cell inner membrane</keyword>
<evidence type="ECO:0000256" key="8">
    <source>
        <dbReference type="ARBA" id="ARBA00022989"/>
    </source>
</evidence>
<evidence type="ECO:0000313" key="11">
    <source>
        <dbReference type="EMBL" id="AWB50112.1"/>
    </source>
</evidence>
<dbReference type="RefSeq" id="WP_108436924.1">
    <property type="nucleotide sequence ID" value="NZ_CP028918.1"/>
</dbReference>
<evidence type="ECO:0000256" key="9">
    <source>
        <dbReference type="ARBA" id="ARBA00023136"/>
    </source>
</evidence>
<keyword evidence="7 10" id="KW-0283">Flagellar rotation</keyword>
<dbReference type="GO" id="GO:0005886">
    <property type="term" value="C:plasma membrane"/>
    <property type="evidence" value="ECO:0007669"/>
    <property type="project" value="UniProtKB-SubCell"/>
</dbReference>
<proteinExistence type="inferred from homology"/>
<dbReference type="GO" id="GO:0071973">
    <property type="term" value="P:bacterial-type flagellum-dependent cell motility"/>
    <property type="evidence" value="ECO:0007669"/>
    <property type="project" value="InterPro"/>
</dbReference>
<protein>
    <recommendedName>
        <fullName evidence="10">Flagellar protein FliL</fullName>
    </recommendedName>
</protein>
<dbReference type="GO" id="GO:0006935">
    <property type="term" value="P:chemotaxis"/>
    <property type="evidence" value="ECO:0007669"/>
    <property type="project" value="UniProtKB-KW"/>
</dbReference>
<keyword evidence="8" id="KW-1133">Transmembrane helix</keyword>
<dbReference type="OrthoDB" id="7864548at2"/>
<evidence type="ECO:0000256" key="10">
    <source>
        <dbReference type="RuleBase" id="RU364125"/>
    </source>
</evidence>
<dbReference type="Pfam" id="PF03748">
    <property type="entry name" value="FliL"/>
    <property type="match status" value="1"/>
</dbReference>
<comment type="subcellular location">
    <subcellularLocation>
        <location evidence="10">Cell inner membrane</location>
    </subcellularLocation>
    <subcellularLocation>
        <location evidence="2">Cell membrane</location>
        <topology evidence="2">Single-pass membrane protein</topology>
    </subcellularLocation>
</comment>
<keyword evidence="11" id="KW-0282">Flagellum</keyword>
<evidence type="ECO:0000256" key="6">
    <source>
        <dbReference type="ARBA" id="ARBA00022692"/>
    </source>
</evidence>
<evidence type="ECO:0000256" key="3">
    <source>
        <dbReference type="ARBA" id="ARBA00008281"/>
    </source>
</evidence>
<dbReference type="GO" id="GO:0009425">
    <property type="term" value="C:bacterial-type flagellum basal body"/>
    <property type="evidence" value="ECO:0007669"/>
    <property type="project" value="InterPro"/>
</dbReference>
<keyword evidence="4" id="KW-1003">Cell membrane</keyword>
<keyword evidence="5 10" id="KW-0145">Chemotaxis</keyword>
<gene>
    <name evidence="11" type="ORF">HYN69_17795</name>
</gene>
<comment type="similarity">
    <text evidence="3 10">Belongs to the FliL family.</text>
</comment>
<keyword evidence="6" id="KW-0812">Transmembrane</keyword>
<keyword evidence="11" id="KW-0969">Cilium</keyword>
<dbReference type="Proteomes" id="UP000244496">
    <property type="component" value="Chromosome"/>
</dbReference>
<dbReference type="InterPro" id="IPR005503">
    <property type="entry name" value="FliL"/>
</dbReference>
<keyword evidence="9 10" id="KW-0472">Membrane</keyword>
<evidence type="ECO:0000256" key="7">
    <source>
        <dbReference type="ARBA" id="ARBA00022779"/>
    </source>
</evidence>
<evidence type="ECO:0000256" key="2">
    <source>
        <dbReference type="ARBA" id="ARBA00004162"/>
    </source>
</evidence>
<dbReference type="KEGG" id="geh:HYN69_17795"/>
<keyword evidence="11" id="KW-0966">Cell projection</keyword>
<sequence>MKKLLLPLIGLVALLAGAGGGYFLRPHSAAEAEPPPEETVVPPDYVKLNNQFVVPVLEKGRVVSMVILSLSLEVVPGTSERVYEIEPKLRDAFLQVLFDHSNAGGFRGSFTDGANLVLLRKALLEAAQAILTDKVSDVLIVEIVRQDS</sequence>
<reference evidence="11 12" key="1">
    <citation type="submission" date="2018-04" db="EMBL/GenBank/DDBJ databases">
        <title>Genome sequencing of Gemmobacter.</title>
        <authorList>
            <person name="Yi H."/>
            <person name="Baek M.-G."/>
        </authorList>
    </citation>
    <scope>NUCLEOTIDE SEQUENCE [LARGE SCALE GENOMIC DNA]</scope>
    <source>
        <strain evidence="11 12">HYN0069</strain>
    </source>
</reference>
<evidence type="ECO:0000256" key="5">
    <source>
        <dbReference type="ARBA" id="ARBA00022500"/>
    </source>
</evidence>
<keyword evidence="12" id="KW-1185">Reference proteome</keyword>
<dbReference type="EMBL" id="CP028918">
    <property type="protein sequence ID" value="AWB50112.1"/>
    <property type="molecule type" value="Genomic_DNA"/>
</dbReference>
<evidence type="ECO:0000313" key="12">
    <source>
        <dbReference type="Proteomes" id="UP000244496"/>
    </source>
</evidence>
<comment type="function">
    <text evidence="1 10">Controls the rotational direction of flagella during chemotaxis.</text>
</comment>
<dbReference type="AlphaFoldDB" id="A0A2S0UQQ0"/>
<evidence type="ECO:0000256" key="1">
    <source>
        <dbReference type="ARBA" id="ARBA00002254"/>
    </source>
</evidence>